<comment type="caution">
    <text evidence="2">The sequence shown here is derived from an EMBL/GenBank/DDBJ whole genome shotgun (WGS) entry which is preliminary data.</text>
</comment>
<gene>
    <name evidence="2" type="ORF">CAC42_6991</name>
</gene>
<evidence type="ECO:0000256" key="1">
    <source>
        <dbReference type="SAM" id="MobiDB-lite"/>
    </source>
</evidence>
<feature type="compositionally biased region" description="Basic and acidic residues" evidence="1">
    <location>
        <begin position="239"/>
        <end position="251"/>
    </location>
</feature>
<dbReference type="Proteomes" id="UP000243797">
    <property type="component" value="Unassembled WGS sequence"/>
</dbReference>
<organism evidence="2 3">
    <name type="scientific">Sphaceloma murrayae</name>
    <dbReference type="NCBI Taxonomy" id="2082308"/>
    <lineage>
        <taxon>Eukaryota</taxon>
        <taxon>Fungi</taxon>
        <taxon>Dikarya</taxon>
        <taxon>Ascomycota</taxon>
        <taxon>Pezizomycotina</taxon>
        <taxon>Dothideomycetes</taxon>
        <taxon>Dothideomycetidae</taxon>
        <taxon>Myriangiales</taxon>
        <taxon>Elsinoaceae</taxon>
        <taxon>Sphaceloma</taxon>
    </lineage>
</organism>
<dbReference type="AlphaFoldDB" id="A0A2K1QQD9"/>
<dbReference type="EMBL" id="NKHZ01000051">
    <property type="protein sequence ID" value="PNS17308.1"/>
    <property type="molecule type" value="Genomic_DNA"/>
</dbReference>
<dbReference type="InParanoid" id="A0A2K1QQD9"/>
<feature type="region of interest" description="Disordered" evidence="1">
    <location>
        <begin position="213"/>
        <end position="251"/>
    </location>
</feature>
<proteinExistence type="predicted"/>
<evidence type="ECO:0000313" key="2">
    <source>
        <dbReference type="EMBL" id="PNS17308.1"/>
    </source>
</evidence>
<sequence>MRYQEWDVLLFPEGSNIPIQEFRTASFLVREQSVKTPTLVTYIPSLEQGSPFVLSLHSWTSPQFSPDLTARPSPSSEGLAWGVKVVVDGICVSSSTFSEQASWPQIISASDRVEAKGNLKALPFPPFHRSVLSRRDWHMSDDKGRVKVLLTEGMRVHHDGRIKFQPLNNIICFSFQPAPMDYLRRCNIAWPNPSMLENPWKPDAVDRYMDPAREAQNQDARSSERDRKVSKTAYGQMHGSDDKENAFSRVL</sequence>
<name>A0A2K1QQD9_9PEZI</name>
<dbReference type="STRING" id="2082308.A0A2K1QQD9"/>
<accession>A0A2K1QQD9</accession>
<reference evidence="2 3" key="1">
    <citation type="submission" date="2017-06" db="EMBL/GenBank/DDBJ databases">
        <title>Draft genome sequence of a variant of Elsinoe murrayae.</title>
        <authorList>
            <person name="Cheng Q."/>
        </authorList>
    </citation>
    <scope>NUCLEOTIDE SEQUENCE [LARGE SCALE GENOMIC DNA]</scope>
    <source>
        <strain evidence="2 3">CQ-2017a</strain>
    </source>
</reference>
<dbReference type="OrthoDB" id="5417628at2759"/>
<evidence type="ECO:0000313" key="3">
    <source>
        <dbReference type="Proteomes" id="UP000243797"/>
    </source>
</evidence>
<keyword evidence="3" id="KW-1185">Reference proteome</keyword>
<protein>
    <submittedName>
        <fullName evidence="2">Uncharacterized protein</fullName>
    </submittedName>
</protein>